<feature type="transmembrane region" description="Helical" evidence="1">
    <location>
        <begin position="12"/>
        <end position="31"/>
    </location>
</feature>
<organism evidence="2">
    <name type="scientific">bioreactor metagenome</name>
    <dbReference type="NCBI Taxonomy" id="1076179"/>
    <lineage>
        <taxon>unclassified sequences</taxon>
        <taxon>metagenomes</taxon>
        <taxon>ecological metagenomes</taxon>
    </lineage>
</organism>
<dbReference type="EMBL" id="VSSQ01001856">
    <property type="protein sequence ID" value="MPM11635.1"/>
    <property type="molecule type" value="Genomic_DNA"/>
</dbReference>
<protein>
    <submittedName>
        <fullName evidence="2">Uncharacterized protein</fullName>
    </submittedName>
</protein>
<comment type="caution">
    <text evidence="2">The sequence shown here is derived from an EMBL/GenBank/DDBJ whole genome shotgun (WGS) entry which is preliminary data.</text>
</comment>
<gene>
    <name evidence="2" type="ORF">SDC9_57983</name>
</gene>
<reference evidence="2" key="1">
    <citation type="submission" date="2019-08" db="EMBL/GenBank/DDBJ databases">
        <authorList>
            <person name="Kucharzyk K."/>
            <person name="Murdoch R.W."/>
            <person name="Higgins S."/>
            <person name="Loffler F."/>
        </authorList>
    </citation>
    <scope>NUCLEOTIDE SEQUENCE</scope>
</reference>
<sequence length="264" mass="31087">MIEFLTKYQDVIGVFSGIGTFISALIAVFTLREVKKQRLSLYKPEILIKSFSVFISKSVLTIEEDELLQFKVSDHNEYSTSFKSVEYEVSTKYKVNNLGFGIAKNIICKWEFDIEKAINMLNEIMPQNYSLLHNKYINTYILKFNDEYLYSANADIYQQDIDYVSPVNIQNHYHLHVVPEIIIFTHHLYLLLKHKLIKKNGDNFNYYEFNEAGFPKPALRIQFNDLNNKLYKRNFEFSVFAVATEPNVVLDLTQEFSYLLFKIE</sequence>
<dbReference type="AlphaFoldDB" id="A0A644X668"/>
<name>A0A644X668_9ZZZZ</name>
<keyword evidence="1" id="KW-0472">Membrane</keyword>
<accession>A0A644X668</accession>
<keyword evidence="1" id="KW-0812">Transmembrane</keyword>
<keyword evidence="1" id="KW-1133">Transmembrane helix</keyword>
<evidence type="ECO:0000313" key="2">
    <source>
        <dbReference type="EMBL" id="MPM11635.1"/>
    </source>
</evidence>
<proteinExistence type="predicted"/>
<evidence type="ECO:0000256" key="1">
    <source>
        <dbReference type="SAM" id="Phobius"/>
    </source>
</evidence>